<comment type="caution">
    <text evidence="4">The sequence shown here is derived from an EMBL/GenBank/DDBJ whole genome shotgun (WGS) entry which is preliminary data.</text>
</comment>
<keyword evidence="5" id="KW-1185">Reference proteome</keyword>
<feature type="domain" description="AMP-dependent synthetase/ligase" evidence="2">
    <location>
        <begin position="38"/>
        <end position="387"/>
    </location>
</feature>
<evidence type="ECO:0000256" key="1">
    <source>
        <dbReference type="SAM" id="MobiDB-lite"/>
    </source>
</evidence>
<evidence type="ECO:0000313" key="4">
    <source>
        <dbReference type="EMBL" id="MFC4504471.1"/>
    </source>
</evidence>
<dbReference type="InterPro" id="IPR042099">
    <property type="entry name" value="ANL_N_sf"/>
</dbReference>
<dbReference type="Pfam" id="PF13193">
    <property type="entry name" value="AMP-binding_C"/>
    <property type="match status" value="1"/>
</dbReference>
<sequence>MITTTAVWGDEIGVEEVRGTAFHTYKDRPRTIGSLLAFADRWGERPHIAQGEQVVTFAGLRNAVTAKAAQLAGAGLGRGDRVLLLGWNSPEWITNFWACAAVGAVPVLANAWWGKAELADSIALLDLKLVLADARGAANLPAGTTVGRWECDTQAEPVLRPVPAVGEQEDEDAPAVIVFTSGTSGRPKGVVLSHRSLLAGLHMLLHITRRLPQQIDESTGDAGLHTGPMFHIGGVQTLIRAITVGDTLVMPAGRFDPEEALRLIEEWGITRWSAVPTMVSRVLEHPDVHRRDLTSLRSLTVGGAPVHGEFLDRLRTGLPGVAPRVPTGYGLTENGGQATAASGRDTTEHPGTSGRALPCVELRILETGDHEDGEILVRSPTQMTGYFGVDETPIDDEGWLHTGDLGRIDDAGYLWITGRAKDMIIRGGENIAPAAVEEALAGIPGVVESAVFGVPHPDLGEEVMAAVVVENGLTAERLREELRPRLASFAVPSRWHLQPEPLPTNHSGKIDKKGLAAQARADLALQAGERA</sequence>
<dbReference type="InterPro" id="IPR025110">
    <property type="entry name" value="AMP-bd_C"/>
</dbReference>
<dbReference type="InterPro" id="IPR045851">
    <property type="entry name" value="AMP-bd_C_sf"/>
</dbReference>
<feature type="region of interest" description="Disordered" evidence="1">
    <location>
        <begin position="331"/>
        <end position="353"/>
    </location>
</feature>
<evidence type="ECO:0000259" key="3">
    <source>
        <dbReference type="Pfam" id="PF13193"/>
    </source>
</evidence>
<accession>A0ABV9B1K6</accession>
<name>A0ABV9B1K6_9ACTN</name>
<dbReference type="RefSeq" id="WP_381166989.1">
    <property type="nucleotide sequence ID" value="NZ_JBHSFK010000026.1"/>
</dbReference>
<dbReference type="PROSITE" id="PS00455">
    <property type="entry name" value="AMP_BINDING"/>
    <property type="match status" value="1"/>
</dbReference>
<dbReference type="SUPFAM" id="SSF56801">
    <property type="entry name" value="Acetyl-CoA synthetase-like"/>
    <property type="match status" value="1"/>
</dbReference>
<evidence type="ECO:0000313" key="5">
    <source>
        <dbReference type="Proteomes" id="UP001595839"/>
    </source>
</evidence>
<protein>
    <submittedName>
        <fullName evidence="4">Class I adenylate-forming enzyme family protein</fullName>
    </submittedName>
</protein>
<dbReference type="Gene3D" id="3.30.300.30">
    <property type="match status" value="1"/>
</dbReference>
<dbReference type="PANTHER" id="PTHR43201:SF32">
    <property type="entry name" value="2-SUCCINYLBENZOATE--COA LIGASE, CHLOROPLASTIC_PEROXISOMAL"/>
    <property type="match status" value="1"/>
</dbReference>
<feature type="domain" description="AMP-binding enzyme C-terminal" evidence="3">
    <location>
        <begin position="436"/>
        <end position="509"/>
    </location>
</feature>
<gene>
    <name evidence="4" type="ORF">ACFPIH_34035</name>
</gene>
<dbReference type="PANTHER" id="PTHR43201">
    <property type="entry name" value="ACYL-COA SYNTHETASE"/>
    <property type="match status" value="1"/>
</dbReference>
<evidence type="ECO:0000259" key="2">
    <source>
        <dbReference type="Pfam" id="PF00501"/>
    </source>
</evidence>
<dbReference type="Gene3D" id="3.40.50.12780">
    <property type="entry name" value="N-terminal domain of ligase-like"/>
    <property type="match status" value="1"/>
</dbReference>
<dbReference type="InterPro" id="IPR000873">
    <property type="entry name" value="AMP-dep_synth/lig_dom"/>
</dbReference>
<dbReference type="EMBL" id="JBHSFK010000026">
    <property type="protein sequence ID" value="MFC4504471.1"/>
    <property type="molecule type" value="Genomic_DNA"/>
</dbReference>
<dbReference type="Proteomes" id="UP001595839">
    <property type="component" value="Unassembled WGS sequence"/>
</dbReference>
<organism evidence="4 5">
    <name type="scientific">Streptomyces vulcanius</name>
    <dbReference type="NCBI Taxonomy" id="1441876"/>
    <lineage>
        <taxon>Bacteria</taxon>
        <taxon>Bacillati</taxon>
        <taxon>Actinomycetota</taxon>
        <taxon>Actinomycetes</taxon>
        <taxon>Kitasatosporales</taxon>
        <taxon>Streptomycetaceae</taxon>
        <taxon>Streptomyces</taxon>
    </lineage>
</organism>
<proteinExistence type="predicted"/>
<reference evidence="5" key="1">
    <citation type="journal article" date="2019" name="Int. J. Syst. Evol. Microbiol.">
        <title>The Global Catalogue of Microorganisms (GCM) 10K type strain sequencing project: providing services to taxonomists for standard genome sequencing and annotation.</title>
        <authorList>
            <consortium name="The Broad Institute Genomics Platform"/>
            <consortium name="The Broad Institute Genome Sequencing Center for Infectious Disease"/>
            <person name="Wu L."/>
            <person name="Ma J."/>
        </authorList>
    </citation>
    <scope>NUCLEOTIDE SEQUENCE [LARGE SCALE GENOMIC DNA]</scope>
    <source>
        <strain evidence="5">CGMCC 4.7177</strain>
    </source>
</reference>
<dbReference type="Pfam" id="PF00501">
    <property type="entry name" value="AMP-binding"/>
    <property type="match status" value="1"/>
</dbReference>
<dbReference type="InterPro" id="IPR020845">
    <property type="entry name" value="AMP-binding_CS"/>
</dbReference>